<dbReference type="GO" id="GO:0008360">
    <property type="term" value="P:regulation of cell shape"/>
    <property type="evidence" value="ECO:0007669"/>
    <property type="project" value="UniProtKB-UniRule"/>
</dbReference>
<dbReference type="PIRSF" id="PIRSF018472">
    <property type="entry name" value="MreD_proteobac"/>
    <property type="match status" value="1"/>
</dbReference>
<dbReference type="PANTHER" id="PTHR37484">
    <property type="entry name" value="ROD SHAPE-DETERMINING PROTEIN MRED"/>
    <property type="match status" value="1"/>
</dbReference>
<dbReference type="OrthoDB" id="6647425at2"/>
<keyword evidence="3 8" id="KW-1003">Cell membrane</keyword>
<protein>
    <recommendedName>
        <fullName evidence="8">Rod shape-determining protein MreD</fullName>
    </recommendedName>
</protein>
<keyword evidence="8" id="KW-0997">Cell inner membrane</keyword>
<name>Q2SBH0_HAHCH</name>
<evidence type="ECO:0000256" key="4">
    <source>
        <dbReference type="ARBA" id="ARBA00022692"/>
    </source>
</evidence>
<gene>
    <name evidence="9" type="primary">mreD</name>
    <name evidence="9" type="ordered locus">HCH_05332</name>
</gene>
<keyword evidence="6" id="KW-1133">Transmembrane helix</keyword>
<proteinExistence type="inferred from homology"/>
<dbReference type="AlphaFoldDB" id="Q2SBH0"/>
<comment type="function">
    <text evidence="8">Involved in formation of the rod shape of the cell. May also contribute to regulation of formation of penicillin-binding proteins.</text>
</comment>
<keyword evidence="7 8" id="KW-0472">Membrane</keyword>
<sequence length="157" mass="17664">MPRDEFRPVLFVFTLFLAFCVSLIPLGGFAAYFRPESICMVMFYWTLKHPGACGILVGWCVGLLWDVLMGSTLGVHALALALQAYLVLKMLQRLQMFPLIQQSFVVFIIVGIVLMLFRWINGLLAQPATDMAYLLGALSSALLWPLFSLLMEKLENV</sequence>
<evidence type="ECO:0000256" key="5">
    <source>
        <dbReference type="ARBA" id="ARBA00022960"/>
    </source>
</evidence>
<dbReference type="EMBL" id="CP000155">
    <property type="protein sequence ID" value="ABC32004.1"/>
    <property type="molecule type" value="Genomic_DNA"/>
</dbReference>
<dbReference type="Proteomes" id="UP000000238">
    <property type="component" value="Chromosome"/>
</dbReference>
<comment type="subcellular location">
    <subcellularLocation>
        <location evidence="8">Cell inner membrane</location>
    </subcellularLocation>
    <subcellularLocation>
        <location evidence="1">Cell membrane</location>
        <topology evidence="1">Multi-pass membrane protein</topology>
    </subcellularLocation>
</comment>
<dbReference type="PANTHER" id="PTHR37484:SF1">
    <property type="entry name" value="ROD SHAPE-DETERMINING PROTEIN MRED"/>
    <property type="match status" value="1"/>
</dbReference>
<evidence type="ECO:0000256" key="2">
    <source>
        <dbReference type="ARBA" id="ARBA00007776"/>
    </source>
</evidence>
<evidence type="ECO:0000313" key="10">
    <source>
        <dbReference type="Proteomes" id="UP000000238"/>
    </source>
</evidence>
<dbReference type="HOGENOM" id="CLU_119315_0_0_6"/>
<evidence type="ECO:0000313" key="9">
    <source>
        <dbReference type="EMBL" id="ABC32004.1"/>
    </source>
</evidence>
<evidence type="ECO:0000256" key="1">
    <source>
        <dbReference type="ARBA" id="ARBA00004651"/>
    </source>
</evidence>
<keyword evidence="10" id="KW-1185">Reference proteome</keyword>
<dbReference type="STRING" id="349521.HCH_05332"/>
<accession>Q2SBH0</accession>
<organism evidence="9 10">
    <name type="scientific">Hahella chejuensis (strain KCTC 2396)</name>
    <dbReference type="NCBI Taxonomy" id="349521"/>
    <lineage>
        <taxon>Bacteria</taxon>
        <taxon>Pseudomonadati</taxon>
        <taxon>Pseudomonadota</taxon>
        <taxon>Gammaproteobacteria</taxon>
        <taxon>Oceanospirillales</taxon>
        <taxon>Hahellaceae</taxon>
        <taxon>Hahella</taxon>
    </lineage>
</organism>
<evidence type="ECO:0000256" key="8">
    <source>
        <dbReference type="PIRNR" id="PIRNR018472"/>
    </source>
</evidence>
<keyword evidence="4" id="KW-0812">Transmembrane</keyword>
<dbReference type="GO" id="GO:0005886">
    <property type="term" value="C:plasma membrane"/>
    <property type="evidence" value="ECO:0007669"/>
    <property type="project" value="UniProtKB-SubCell"/>
</dbReference>
<evidence type="ECO:0000256" key="3">
    <source>
        <dbReference type="ARBA" id="ARBA00022475"/>
    </source>
</evidence>
<comment type="similarity">
    <text evidence="2 8">Belongs to the MreD family.</text>
</comment>
<keyword evidence="5 8" id="KW-0133">Cell shape</keyword>
<dbReference type="RefSeq" id="WP_011399068.1">
    <property type="nucleotide sequence ID" value="NC_007645.1"/>
</dbReference>
<evidence type="ECO:0000256" key="6">
    <source>
        <dbReference type="ARBA" id="ARBA00022989"/>
    </source>
</evidence>
<dbReference type="NCBIfam" id="TIGR03426">
    <property type="entry name" value="shape_MreD"/>
    <property type="match status" value="1"/>
</dbReference>
<dbReference type="InterPro" id="IPR026034">
    <property type="entry name" value="MreD_proteobac"/>
</dbReference>
<dbReference type="Pfam" id="PF04093">
    <property type="entry name" value="MreD"/>
    <property type="match status" value="1"/>
</dbReference>
<dbReference type="InterPro" id="IPR007227">
    <property type="entry name" value="Cell_shape_determining_MreD"/>
</dbReference>
<reference evidence="9 10" key="1">
    <citation type="journal article" date="2005" name="Nucleic Acids Res.">
        <title>Genomic blueprint of Hahella chejuensis, a marine microbe producing an algicidal agent.</title>
        <authorList>
            <person name="Jeong H."/>
            <person name="Yim J.H."/>
            <person name="Lee C."/>
            <person name="Choi S.-H."/>
            <person name="Park Y.K."/>
            <person name="Yoon S.H."/>
            <person name="Hur C.-G."/>
            <person name="Kang H.-Y."/>
            <person name="Kim D."/>
            <person name="Lee H.H."/>
            <person name="Park K.H."/>
            <person name="Park S.-H."/>
            <person name="Park H.-S."/>
            <person name="Lee H.K."/>
            <person name="Oh T.K."/>
            <person name="Kim J.F."/>
        </authorList>
    </citation>
    <scope>NUCLEOTIDE SEQUENCE [LARGE SCALE GENOMIC DNA]</scope>
    <source>
        <strain evidence="9 10">KCTC 2396</strain>
    </source>
</reference>
<evidence type="ECO:0000256" key="7">
    <source>
        <dbReference type="ARBA" id="ARBA00023136"/>
    </source>
</evidence>
<dbReference type="KEGG" id="hch:HCH_05332"/>
<dbReference type="eggNOG" id="COG2891">
    <property type="taxonomic scope" value="Bacteria"/>
</dbReference>